<feature type="non-terminal residue" evidence="5">
    <location>
        <position position="1"/>
    </location>
</feature>
<dbReference type="InterPro" id="IPR027640">
    <property type="entry name" value="Kinesin-like_fam"/>
</dbReference>
<dbReference type="InterPro" id="IPR027417">
    <property type="entry name" value="P-loop_NTPase"/>
</dbReference>
<feature type="region of interest" description="Disordered" evidence="3">
    <location>
        <begin position="263"/>
        <end position="320"/>
    </location>
</feature>
<name>A0A4Y1S178_PRUDU</name>
<evidence type="ECO:0000259" key="4">
    <source>
        <dbReference type="PROSITE" id="PS50067"/>
    </source>
</evidence>
<dbReference type="PROSITE" id="PS50067">
    <property type="entry name" value="KINESIN_MOTOR_2"/>
    <property type="match status" value="1"/>
</dbReference>
<proteinExistence type="inferred from homology"/>
<dbReference type="PANTHER" id="PTHR47972:SF16">
    <property type="entry name" value="KINESIN-LIKE PROTEIN"/>
    <property type="match status" value="1"/>
</dbReference>
<comment type="caution">
    <text evidence="2">Lacks conserved residue(s) required for the propagation of feature annotation.</text>
</comment>
<dbReference type="InterPro" id="IPR036961">
    <property type="entry name" value="Kinesin_motor_dom_sf"/>
</dbReference>
<organism evidence="5">
    <name type="scientific">Prunus dulcis</name>
    <name type="common">Almond</name>
    <name type="synonym">Amygdalus dulcis</name>
    <dbReference type="NCBI Taxonomy" id="3755"/>
    <lineage>
        <taxon>Eukaryota</taxon>
        <taxon>Viridiplantae</taxon>
        <taxon>Streptophyta</taxon>
        <taxon>Embryophyta</taxon>
        <taxon>Tracheophyta</taxon>
        <taxon>Spermatophyta</taxon>
        <taxon>Magnoliopsida</taxon>
        <taxon>eudicotyledons</taxon>
        <taxon>Gunneridae</taxon>
        <taxon>Pentapetalae</taxon>
        <taxon>rosids</taxon>
        <taxon>fabids</taxon>
        <taxon>Rosales</taxon>
        <taxon>Rosaceae</taxon>
        <taxon>Amygdaloideae</taxon>
        <taxon>Amygdaleae</taxon>
        <taxon>Prunus</taxon>
    </lineage>
</organism>
<dbReference type="SMART" id="SM00129">
    <property type="entry name" value="KISc"/>
    <property type="match status" value="1"/>
</dbReference>
<dbReference type="GO" id="GO:0007018">
    <property type="term" value="P:microtubule-based movement"/>
    <property type="evidence" value="ECO:0007669"/>
    <property type="project" value="InterPro"/>
</dbReference>
<dbReference type="GO" id="GO:0008017">
    <property type="term" value="F:microtubule binding"/>
    <property type="evidence" value="ECO:0007669"/>
    <property type="project" value="InterPro"/>
</dbReference>
<dbReference type="SUPFAM" id="SSF52540">
    <property type="entry name" value="P-loop containing nucleoside triphosphate hydrolases"/>
    <property type="match status" value="1"/>
</dbReference>
<evidence type="ECO:0000256" key="1">
    <source>
        <dbReference type="ARBA" id="ARBA00023175"/>
    </source>
</evidence>
<dbReference type="Gene3D" id="3.40.850.10">
    <property type="entry name" value="Kinesin motor domain"/>
    <property type="match status" value="1"/>
</dbReference>
<dbReference type="EMBL" id="AP019304">
    <property type="protein sequence ID" value="BBH10449.1"/>
    <property type="molecule type" value="Genomic_DNA"/>
</dbReference>
<dbReference type="PANTHER" id="PTHR47972">
    <property type="entry name" value="KINESIN-LIKE PROTEIN KLP-3"/>
    <property type="match status" value="1"/>
</dbReference>
<keyword evidence="1" id="KW-0505">Motor protein</keyword>
<feature type="domain" description="Kinesin motor" evidence="4">
    <location>
        <begin position="1"/>
        <end position="257"/>
    </location>
</feature>
<dbReference type="PRINTS" id="PR00380">
    <property type="entry name" value="KINESINHEAVY"/>
</dbReference>
<evidence type="ECO:0000256" key="3">
    <source>
        <dbReference type="SAM" id="MobiDB-lite"/>
    </source>
</evidence>
<evidence type="ECO:0000256" key="2">
    <source>
        <dbReference type="PROSITE-ProRule" id="PRU00283"/>
    </source>
</evidence>
<reference evidence="5" key="1">
    <citation type="journal article" date="2019" name="Science">
        <title>Mutation of a bHLH transcription factor allowed almond domestication.</title>
        <authorList>
            <person name="Sanchez-Perez R."/>
            <person name="Pavan S."/>
            <person name="Mazzeo R."/>
            <person name="Moldovan C."/>
            <person name="Aiese Cigliano R."/>
            <person name="Del Cueto J."/>
            <person name="Ricciardi F."/>
            <person name="Lotti C."/>
            <person name="Ricciardi L."/>
            <person name="Dicenta F."/>
            <person name="Lopez-Marques R.L."/>
            <person name="Lindberg Moller B."/>
        </authorList>
    </citation>
    <scope>NUCLEOTIDE SEQUENCE</scope>
</reference>
<dbReference type="GO" id="GO:0005524">
    <property type="term" value="F:ATP binding"/>
    <property type="evidence" value="ECO:0007669"/>
    <property type="project" value="InterPro"/>
</dbReference>
<dbReference type="AlphaFoldDB" id="A0A4Y1S178"/>
<dbReference type="GO" id="GO:0003777">
    <property type="term" value="F:microtubule motor activity"/>
    <property type="evidence" value="ECO:0007669"/>
    <property type="project" value="InterPro"/>
</dbReference>
<sequence length="320" mass="35351">FGTISCRWVQRVHICIWANGFWKNIYHYGSKTNPGLIPRATAELFKIMSRDSNKFSFSLKAYMVELYRETFVDLLLPKNSKSLKLDVKKDPKGMVLVENATVLSISTYDEVKNVIQSGLEQGHIAGTQMNAESSRSHVILSIFIESTNLQIQSVGRGKLSFADLVGSERNKKSCSSGSELKEAQSINKSLSALGDVIKALSERNQHIPYRNDKLTMLMSDSLGGNAKTLMFINVSPAESNVDETHCSLLFASRVRLIANDPTKNVASKGEDQGPATLTSKPNSSSSSLFSSLPKPKSRLHLSSNPVRNLNKPKQNHLFST</sequence>
<evidence type="ECO:0000313" key="5">
    <source>
        <dbReference type="EMBL" id="BBH10449.1"/>
    </source>
</evidence>
<dbReference type="Pfam" id="PF00225">
    <property type="entry name" value="Kinesin"/>
    <property type="match status" value="1"/>
</dbReference>
<protein>
    <recommendedName>
        <fullName evidence="4">Kinesin motor domain-containing protein</fullName>
    </recommendedName>
</protein>
<dbReference type="InterPro" id="IPR001752">
    <property type="entry name" value="Kinesin_motor_dom"/>
</dbReference>
<feature type="compositionally biased region" description="Low complexity" evidence="3">
    <location>
        <begin position="277"/>
        <end position="294"/>
    </location>
</feature>
<comment type="similarity">
    <text evidence="2">Belongs to the TRAFAC class myosin-kinesin ATPase superfamily. Kinesin family.</text>
</comment>
<gene>
    <name evidence="5" type="ORF">Prudu_023242</name>
</gene>
<accession>A0A4Y1S178</accession>